<dbReference type="AlphaFoldDB" id="A0A2R5GVN3"/>
<feature type="region of interest" description="Disordered" evidence="1">
    <location>
        <begin position="385"/>
        <end position="434"/>
    </location>
</feature>
<dbReference type="PANTHER" id="PTHR23322">
    <property type="entry name" value="FAS-ASSOCIATED PROTEIN"/>
    <property type="match status" value="1"/>
</dbReference>
<name>A0A2R5GVN3_9STRA</name>
<evidence type="ECO:0000256" key="1">
    <source>
        <dbReference type="SAM" id="MobiDB-lite"/>
    </source>
</evidence>
<feature type="region of interest" description="Disordered" evidence="1">
    <location>
        <begin position="250"/>
        <end position="328"/>
    </location>
</feature>
<keyword evidence="4" id="KW-1185">Reference proteome</keyword>
<feature type="domain" description="F-box" evidence="2">
    <location>
        <begin position="1"/>
        <end position="46"/>
    </location>
</feature>
<feature type="compositionally biased region" description="Acidic residues" evidence="1">
    <location>
        <begin position="288"/>
        <end position="327"/>
    </location>
</feature>
<dbReference type="EMBL" id="BEYU01000229">
    <property type="protein sequence ID" value="GBG34912.1"/>
    <property type="molecule type" value="Genomic_DNA"/>
</dbReference>
<accession>A0A2R5GVN3</accession>
<dbReference type="InterPro" id="IPR001810">
    <property type="entry name" value="F-box_dom"/>
</dbReference>
<feature type="compositionally biased region" description="Basic and acidic residues" evidence="1">
    <location>
        <begin position="265"/>
        <end position="274"/>
    </location>
</feature>
<gene>
    <name evidence="3" type="ORF">FCC1311_111352</name>
</gene>
<dbReference type="GO" id="GO:0043130">
    <property type="term" value="F:ubiquitin binding"/>
    <property type="evidence" value="ECO:0007669"/>
    <property type="project" value="TreeGrafter"/>
</dbReference>
<comment type="caution">
    <text evidence="3">The sequence shown here is derived from an EMBL/GenBank/DDBJ whole genome shotgun (WGS) entry which is preliminary data.</text>
</comment>
<protein>
    <recommendedName>
        <fullName evidence="2">F-box domain-containing protein</fullName>
    </recommendedName>
</protein>
<reference evidence="3 4" key="1">
    <citation type="submission" date="2017-12" db="EMBL/GenBank/DDBJ databases">
        <title>Sequencing, de novo assembly and annotation of complete genome of a new Thraustochytrid species, strain FCC1311.</title>
        <authorList>
            <person name="Sedici K."/>
            <person name="Godart F."/>
            <person name="Aiese Cigliano R."/>
            <person name="Sanseverino W."/>
            <person name="Barakat M."/>
            <person name="Ortet P."/>
            <person name="Marechal E."/>
            <person name="Cagnac O."/>
            <person name="Amato A."/>
        </authorList>
    </citation>
    <scope>NUCLEOTIDE SEQUENCE [LARGE SCALE GENOMIC DNA]</scope>
</reference>
<dbReference type="SUPFAM" id="SSF54236">
    <property type="entry name" value="Ubiquitin-like"/>
    <property type="match status" value="1"/>
</dbReference>
<dbReference type="SUPFAM" id="SSF81383">
    <property type="entry name" value="F-box domain"/>
    <property type="match status" value="1"/>
</dbReference>
<dbReference type="InterPro" id="IPR050730">
    <property type="entry name" value="UBX_domain-protein"/>
</dbReference>
<dbReference type="InParanoid" id="A0A2R5GVN3"/>
<evidence type="ECO:0000259" key="2">
    <source>
        <dbReference type="PROSITE" id="PS50181"/>
    </source>
</evidence>
<proteinExistence type="predicted"/>
<dbReference type="InterPro" id="IPR029071">
    <property type="entry name" value="Ubiquitin-like_domsf"/>
</dbReference>
<dbReference type="InterPro" id="IPR036047">
    <property type="entry name" value="F-box-like_dom_sf"/>
</dbReference>
<evidence type="ECO:0000313" key="4">
    <source>
        <dbReference type="Proteomes" id="UP000241890"/>
    </source>
</evidence>
<organism evidence="3 4">
    <name type="scientific">Hondaea fermentalgiana</name>
    <dbReference type="NCBI Taxonomy" id="2315210"/>
    <lineage>
        <taxon>Eukaryota</taxon>
        <taxon>Sar</taxon>
        <taxon>Stramenopiles</taxon>
        <taxon>Bigyra</taxon>
        <taxon>Labyrinthulomycetes</taxon>
        <taxon>Thraustochytrida</taxon>
        <taxon>Thraustochytriidae</taxon>
        <taxon>Hondaea</taxon>
    </lineage>
</organism>
<sequence>MLDHLMPCILNEMLEFLGEEDLVRLGMCCTRMYIDVIREEPLWARRCAELWRNKVSIPPTLLTRPDIRSFFWSRLAAKDVSAVHLEHILTSTCFHMRFAQGTAQLYGFEDETGRPVPMFRKFAPGGRYLRYPEAHDRASNCWALSPVKDPVEHHEEMYGPLLPGHTLKWSFSADGKSVALANLPPLRVSRREDNWAWRLENEFLVYETCSAETVNDPHRLDVSFTAIQGENAAAVVDLVDDDDIQVVGADAQVSKSSSSRKRTRGSGDRADRLRSSRSATTQGLDAEAIADETDSGPYNDYDDDDDDDDDEDWRGDDDFIVPDDDGGEQARLARAVMESMRDAMPRGFAFDPLQQTRHGGHDMPMSPSEAFEADMKKAIAQSKSDEAAKIREEQNREFEQSLAADRAKEEAKRREMQEKNRVELEREKAKQARQKARDERIALLESWKTSLPPEPASSAPQAIHLALLVPAGRFKRSFDEDATLFDLMRWVAITDPRCHFAPSFEIVVPPNRRLSSNMAADEMKTQTLKALGLRRDGIRPGTHDDEVEEIL</sequence>
<dbReference type="PROSITE" id="PS50181">
    <property type="entry name" value="FBOX"/>
    <property type="match status" value="1"/>
</dbReference>
<dbReference type="Proteomes" id="UP000241890">
    <property type="component" value="Unassembled WGS sequence"/>
</dbReference>
<evidence type="ECO:0000313" key="3">
    <source>
        <dbReference type="EMBL" id="GBG34912.1"/>
    </source>
</evidence>